<gene>
    <name evidence="4" type="ORF">LZZ85_11470</name>
</gene>
<dbReference type="Proteomes" id="UP001165367">
    <property type="component" value="Unassembled WGS sequence"/>
</dbReference>
<dbReference type="Pfam" id="PF04865">
    <property type="entry name" value="Baseplate_J"/>
    <property type="match status" value="1"/>
</dbReference>
<dbReference type="PANTHER" id="PTHR35862:SF1">
    <property type="entry name" value="FELS-2 PROPHAGE PROTEIN"/>
    <property type="match status" value="1"/>
</dbReference>
<comment type="caution">
    <text evidence="4">The sequence shown here is derived from an EMBL/GenBank/DDBJ whole genome shotgun (WGS) entry which is preliminary data.</text>
</comment>
<feature type="domain" description="Baseplate protein J-like barrel" evidence="1">
    <location>
        <begin position="99"/>
        <end position="180"/>
    </location>
</feature>
<dbReference type="EMBL" id="JAKLTR010000006">
    <property type="protein sequence ID" value="MCG2614908.1"/>
    <property type="molecule type" value="Genomic_DNA"/>
</dbReference>
<dbReference type="InterPro" id="IPR014507">
    <property type="entry name" value="Baseplate_assembly_J_pred"/>
</dbReference>
<name>A0ABS9KRI0_9BACT</name>
<dbReference type="Pfam" id="PF26079">
    <property type="entry name" value="Baseplate_J_C"/>
    <property type="match status" value="1"/>
</dbReference>
<reference evidence="4" key="1">
    <citation type="submission" date="2022-01" db="EMBL/GenBank/DDBJ databases">
        <authorList>
            <person name="Jo J.-H."/>
            <person name="Im W.-T."/>
        </authorList>
    </citation>
    <scope>NUCLEOTIDE SEQUENCE</scope>
    <source>
        <strain evidence="4">NA20</strain>
    </source>
</reference>
<keyword evidence="5" id="KW-1185">Reference proteome</keyword>
<dbReference type="InterPro" id="IPR058530">
    <property type="entry name" value="Baseplate_J-like_C"/>
</dbReference>
<dbReference type="InterPro" id="IPR058531">
    <property type="entry name" value="Baseplate_J_M"/>
</dbReference>
<evidence type="ECO:0000313" key="5">
    <source>
        <dbReference type="Proteomes" id="UP001165367"/>
    </source>
</evidence>
<accession>A0ABS9KRI0</accession>
<organism evidence="4 5">
    <name type="scientific">Terrimonas ginsenosidimutans</name>
    <dbReference type="NCBI Taxonomy" id="2908004"/>
    <lineage>
        <taxon>Bacteria</taxon>
        <taxon>Pseudomonadati</taxon>
        <taxon>Bacteroidota</taxon>
        <taxon>Chitinophagia</taxon>
        <taxon>Chitinophagales</taxon>
        <taxon>Chitinophagaceae</taxon>
        <taxon>Terrimonas</taxon>
    </lineage>
</organism>
<evidence type="ECO:0000259" key="3">
    <source>
        <dbReference type="Pfam" id="PF26079"/>
    </source>
</evidence>
<evidence type="ECO:0000259" key="2">
    <source>
        <dbReference type="Pfam" id="PF26078"/>
    </source>
</evidence>
<feature type="domain" description="Baseplate J-like C-terminal" evidence="3">
    <location>
        <begin position="280"/>
        <end position="361"/>
    </location>
</feature>
<dbReference type="RefSeq" id="WP_237871762.1">
    <property type="nucleotide sequence ID" value="NZ_JAKLTR010000006.1"/>
</dbReference>
<sequence>MALNQIQFFHEDSAKIIAECKEFLESKLGRQIAPADVEMLLINGLAYRELIVRAQANDAARQSLVSFARAAALEYLGELVGVRRLPSSSATCQIQFALVAGHNGVIIPAGLRVQSTDGKVTFATTEEKIVPAGTMLVNVGAEAAEPGKVGNGYELNKVNIILDPLAFVSTAQNLTTTSGGADEESDDLLRERIKLAPASFSVAGPDDAYKFHAKSAHPTIVDVAITSPIPGDVHIFPLIEGGNMPTQEILDAIQAICNSKKIRPLTDSVYTNSPSKIDFEIQIDLTLLTNAVADTVKTAVENILEAYRQSRKNRLGLDVVRAKLVALSMIEGVYMAEPVLPLTNIIALPEEYTNCTGITVNVIGTHDE</sequence>
<evidence type="ECO:0000259" key="1">
    <source>
        <dbReference type="Pfam" id="PF04865"/>
    </source>
</evidence>
<dbReference type="PIRSF" id="PIRSF020481">
    <property type="entry name" value="BAP"/>
    <property type="match status" value="1"/>
</dbReference>
<evidence type="ECO:0000313" key="4">
    <source>
        <dbReference type="EMBL" id="MCG2614908.1"/>
    </source>
</evidence>
<dbReference type="InterPro" id="IPR052726">
    <property type="entry name" value="Phage_Baseplate_Hub"/>
</dbReference>
<proteinExistence type="predicted"/>
<dbReference type="PANTHER" id="PTHR35862">
    <property type="entry name" value="FELS-2 PROPHAGE PROTEIN"/>
    <property type="match status" value="1"/>
</dbReference>
<protein>
    <submittedName>
        <fullName evidence="4">Baseplate J/gp47 family protein</fullName>
    </submittedName>
</protein>
<feature type="domain" description="Baseplate J-like central" evidence="2">
    <location>
        <begin position="202"/>
        <end position="270"/>
    </location>
</feature>
<dbReference type="InterPro" id="IPR006949">
    <property type="entry name" value="Barrel_Baseplate_J-like"/>
</dbReference>
<dbReference type="Pfam" id="PF26078">
    <property type="entry name" value="Baseplate_J_M"/>
    <property type="match status" value="1"/>
</dbReference>